<sequence>MVENGIDARLGLGKSDGFGDFEVVVDGVSLRWNVVVEERIVDLRRVLDLGRLAMAERGRSRRKRKRGRKVEAMDAG</sequence>
<comment type="caution">
    <text evidence="1">The sequence shown here is derived from an EMBL/GenBank/DDBJ whole genome shotgun (WGS) entry which is preliminary data.</text>
</comment>
<evidence type="ECO:0000313" key="2">
    <source>
        <dbReference type="Proteomes" id="UP001054252"/>
    </source>
</evidence>
<dbReference type="AlphaFoldDB" id="A0AAV5L7B9"/>
<evidence type="ECO:0000313" key="1">
    <source>
        <dbReference type="EMBL" id="GKV33124.1"/>
    </source>
</evidence>
<keyword evidence="2" id="KW-1185">Reference proteome</keyword>
<protein>
    <submittedName>
        <fullName evidence="1">Uncharacterized protein</fullName>
    </submittedName>
</protein>
<dbReference type="EMBL" id="BPVZ01000099">
    <property type="protein sequence ID" value="GKV33124.1"/>
    <property type="molecule type" value="Genomic_DNA"/>
</dbReference>
<organism evidence="1 2">
    <name type="scientific">Rubroshorea leprosula</name>
    <dbReference type="NCBI Taxonomy" id="152421"/>
    <lineage>
        <taxon>Eukaryota</taxon>
        <taxon>Viridiplantae</taxon>
        <taxon>Streptophyta</taxon>
        <taxon>Embryophyta</taxon>
        <taxon>Tracheophyta</taxon>
        <taxon>Spermatophyta</taxon>
        <taxon>Magnoliopsida</taxon>
        <taxon>eudicotyledons</taxon>
        <taxon>Gunneridae</taxon>
        <taxon>Pentapetalae</taxon>
        <taxon>rosids</taxon>
        <taxon>malvids</taxon>
        <taxon>Malvales</taxon>
        <taxon>Dipterocarpaceae</taxon>
        <taxon>Rubroshorea</taxon>
    </lineage>
</organism>
<dbReference type="Proteomes" id="UP001054252">
    <property type="component" value="Unassembled WGS sequence"/>
</dbReference>
<proteinExistence type="predicted"/>
<accession>A0AAV5L7B9</accession>
<reference evidence="1 2" key="1">
    <citation type="journal article" date="2021" name="Commun. Biol.">
        <title>The genome of Shorea leprosula (Dipterocarpaceae) highlights the ecological relevance of drought in aseasonal tropical rainforests.</title>
        <authorList>
            <person name="Ng K.K.S."/>
            <person name="Kobayashi M.J."/>
            <person name="Fawcett J.A."/>
            <person name="Hatakeyama M."/>
            <person name="Paape T."/>
            <person name="Ng C.H."/>
            <person name="Ang C.C."/>
            <person name="Tnah L.H."/>
            <person name="Lee C.T."/>
            <person name="Nishiyama T."/>
            <person name="Sese J."/>
            <person name="O'Brien M.J."/>
            <person name="Copetti D."/>
            <person name="Mohd Noor M.I."/>
            <person name="Ong R.C."/>
            <person name="Putra M."/>
            <person name="Sireger I.Z."/>
            <person name="Indrioko S."/>
            <person name="Kosugi Y."/>
            <person name="Izuno A."/>
            <person name="Isagi Y."/>
            <person name="Lee S.L."/>
            <person name="Shimizu K.K."/>
        </authorList>
    </citation>
    <scope>NUCLEOTIDE SEQUENCE [LARGE SCALE GENOMIC DNA]</scope>
    <source>
        <strain evidence="1">214</strain>
    </source>
</reference>
<name>A0AAV5L7B9_9ROSI</name>
<gene>
    <name evidence="1" type="ORF">SLEP1_g41666</name>
</gene>